<gene>
    <name evidence="2" type="ORF">TPE_1377</name>
</gene>
<dbReference type="AlphaFoldDB" id="S5ZMP9"/>
<name>S5ZMP9_9SPIR</name>
<feature type="transmembrane region" description="Helical" evidence="1">
    <location>
        <begin position="13"/>
        <end position="33"/>
    </location>
</feature>
<dbReference type="PATRIC" id="fig|1291379.3.peg.1367"/>
<evidence type="ECO:0000256" key="1">
    <source>
        <dbReference type="SAM" id="Phobius"/>
    </source>
</evidence>
<evidence type="ECO:0000313" key="2">
    <source>
        <dbReference type="EMBL" id="AGT43872.1"/>
    </source>
</evidence>
<accession>S5ZMP9</accession>
<organism evidence="2 3">
    <name type="scientific">Treponema pedis str. T A4</name>
    <dbReference type="NCBI Taxonomy" id="1291379"/>
    <lineage>
        <taxon>Bacteria</taxon>
        <taxon>Pseudomonadati</taxon>
        <taxon>Spirochaetota</taxon>
        <taxon>Spirochaetia</taxon>
        <taxon>Spirochaetales</taxon>
        <taxon>Treponemataceae</taxon>
        <taxon>Treponema</taxon>
    </lineage>
</organism>
<sequence length="52" mass="6175">MINGSARMAPCRLSTWVCLSANITYYLRFFAFVQKRLKKLFSETAMFRKKCF</sequence>
<keyword evidence="1" id="KW-1133">Transmembrane helix</keyword>
<keyword evidence="1" id="KW-0812">Transmembrane</keyword>
<keyword evidence="3" id="KW-1185">Reference proteome</keyword>
<dbReference type="Proteomes" id="UP000015620">
    <property type="component" value="Chromosome"/>
</dbReference>
<protein>
    <submittedName>
        <fullName evidence="2">Uncharacterized protein</fullName>
    </submittedName>
</protein>
<reference evidence="2 3" key="1">
    <citation type="journal article" date="2013" name="PLoS ONE">
        <title>Genome-Wide Relatedness of Treponema pedis, from Gingiva and Necrotic Skin Lesions of Pigs, with the Human Oral Pathogen Treponema denticola.</title>
        <authorList>
            <person name="Svartstrom O."/>
            <person name="Mushtaq M."/>
            <person name="Pringle M."/>
            <person name="Segerman B."/>
        </authorList>
    </citation>
    <scope>NUCLEOTIDE SEQUENCE [LARGE SCALE GENOMIC DNA]</scope>
    <source>
        <strain evidence="2">T A4</strain>
    </source>
</reference>
<dbReference type="HOGENOM" id="CLU_3085917_0_0_12"/>
<dbReference type="STRING" id="1291379.TPE_1377"/>
<proteinExistence type="predicted"/>
<evidence type="ECO:0000313" key="3">
    <source>
        <dbReference type="Proteomes" id="UP000015620"/>
    </source>
</evidence>
<dbReference type="EMBL" id="CP004120">
    <property type="protein sequence ID" value="AGT43872.1"/>
    <property type="molecule type" value="Genomic_DNA"/>
</dbReference>
<dbReference type="KEGG" id="tped:TPE_1377"/>
<keyword evidence="1" id="KW-0472">Membrane</keyword>